<sequence length="573" mass="64947">MEKVADRLEQPWWRNAAVYQVYLRSYKDSDGDGNGDLNGLRMELKHIAELGCDALWLNPIYLSPQRDHGYDIADYLSIDPMYGTLDDFDCLVAEAHELGLRVIMDVVPNHCSDQHPWFQQALASNDGGPERSRFIIERGEGETGAQVPNGWQSVFGGSAWSPISSDSTPTYWYLHTFDAAQPDFNWRNPEVREEFESILTWWFDRGVDGFRIDVAHGLVKAHPLPRASSMRTEQLLAEDQGLWNQPEVHDIYRQWRRIACDYPEEKYLVGEVWIADPKQFSRYVADDELHQAFAFDLLVQPWIAHRLKAAIDKAIAQNSRANGPSWTLNNHDVHRAVTRYGQEQYDQAPQPDDMLASARHTGPVDVVLGTRRARAAFALLAALPGTLYLYQGEELGLSEHLDLAPEQRQDPIWIRSKGEQLGRDGCRIPLPWSPHTPTLGFSDCPNAAAWLPQPENYGQLTRDAQQTEPDSMLTLYKRLLCLRKELSDSVSYVEWIDTDDPQLLAFDNGAFICLTNTSDDDLTVPVDMIDRVLISTQEADDRTIPANSTLWVLRRPPRKTGTAPVSTMSCTVA</sequence>
<name>A0A3Q9GM51_9ACTO</name>
<dbReference type="InterPro" id="IPR045857">
    <property type="entry name" value="O16G_dom_2"/>
</dbReference>
<gene>
    <name evidence="3" type="ORF">EBQ10_05070</name>
</gene>
<evidence type="ECO:0000313" key="3">
    <source>
        <dbReference type="EMBL" id="AZR06728.1"/>
    </source>
</evidence>
<evidence type="ECO:0000256" key="1">
    <source>
        <dbReference type="ARBA" id="ARBA00008061"/>
    </source>
</evidence>
<dbReference type="InterPro" id="IPR006047">
    <property type="entry name" value="GH13_cat_dom"/>
</dbReference>
<evidence type="ECO:0000313" key="4">
    <source>
        <dbReference type="Proteomes" id="UP000275951"/>
    </source>
</evidence>
<dbReference type="Proteomes" id="UP000275951">
    <property type="component" value="Chromosome"/>
</dbReference>
<dbReference type="GO" id="GO:0009313">
    <property type="term" value="P:oligosaccharide catabolic process"/>
    <property type="evidence" value="ECO:0007669"/>
    <property type="project" value="TreeGrafter"/>
</dbReference>
<proteinExistence type="inferred from homology"/>
<dbReference type="SUPFAM" id="SSF51445">
    <property type="entry name" value="(Trans)glycosidases"/>
    <property type="match status" value="1"/>
</dbReference>
<dbReference type="EMBL" id="CP033905">
    <property type="protein sequence ID" value="AZR06728.1"/>
    <property type="molecule type" value="Genomic_DNA"/>
</dbReference>
<dbReference type="PANTHER" id="PTHR10357:SF179">
    <property type="entry name" value="NEUTRAL AND BASIC AMINO ACID TRANSPORT PROTEIN RBAT"/>
    <property type="match status" value="1"/>
</dbReference>
<protein>
    <recommendedName>
        <fullName evidence="2">Glycosyl hydrolase family 13 catalytic domain-containing protein</fullName>
    </recommendedName>
</protein>
<dbReference type="Gene3D" id="3.90.400.10">
    <property type="entry name" value="Oligo-1,6-glucosidase, Domain 2"/>
    <property type="match status" value="1"/>
</dbReference>
<feature type="domain" description="Glycosyl hydrolase family 13 catalytic" evidence="2">
    <location>
        <begin position="20"/>
        <end position="427"/>
    </location>
</feature>
<dbReference type="InterPro" id="IPR017853">
    <property type="entry name" value="GH"/>
</dbReference>
<organism evidence="3 4">
    <name type="scientific">Trueperella pyogenes</name>
    <dbReference type="NCBI Taxonomy" id="1661"/>
    <lineage>
        <taxon>Bacteria</taxon>
        <taxon>Bacillati</taxon>
        <taxon>Actinomycetota</taxon>
        <taxon>Actinomycetes</taxon>
        <taxon>Actinomycetales</taxon>
        <taxon>Actinomycetaceae</taxon>
        <taxon>Trueperella</taxon>
    </lineage>
</organism>
<dbReference type="GO" id="GO:0004556">
    <property type="term" value="F:alpha-amylase activity"/>
    <property type="evidence" value="ECO:0007669"/>
    <property type="project" value="TreeGrafter"/>
</dbReference>
<reference evidence="3 4" key="1">
    <citation type="submission" date="2018-11" db="EMBL/GenBank/DDBJ databases">
        <title>Multidrug-resistant genes are associated with an 42-kb island TGI1 carrying a complex class 1 integron in a Trueperella pyogenes.</title>
        <authorList>
            <person name="Dong W."/>
        </authorList>
    </citation>
    <scope>NUCLEOTIDE SEQUENCE [LARGE SCALE GENOMIC DNA]</scope>
    <source>
        <strain evidence="3 4">TP4</strain>
    </source>
</reference>
<evidence type="ECO:0000259" key="2">
    <source>
        <dbReference type="SMART" id="SM00642"/>
    </source>
</evidence>
<dbReference type="SMART" id="SM00642">
    <property type="entry name" value="Aamy"/>
    <property type="match status" value="1"/>
</dbReference>
<dbReference type="Gene3D" id="3.20.20.80">
    <property type="entry name" value="Glycosidases"/>
    <property type="match status" value="1"/>
</dbReference>
<dbReference type="AlphaFoldDB" id="A0A3Q9GM51"/>
<dbReference type="RefSeq" id="WP_114949325.1">
    <property type="nucleotide sequence ID" value="NZ_CP033905.1"/>
</dbReference>
<dbReference type="Pfam" id="PF00128">
    <property type="entry name" value="Alpha-amylase"/>
    <property type="match status" value="1"/>
</dbReference>
<dbReference type="PANTHER" id="PTHR10357">
    <property type="entry name" value="ALPHA-AMYLASE FAMILY MEMBER"/>
    <property type="match status" value="1"/>
</dbReference>
<comment type="similarity">
    <text evidence="1">Belongs to the glycosyl hydrolase 13 family.</text>
</comment>
<dbReference type="CDD" id="cd11332">
    <property type="entry name" value="AmyAc_OligoGlu_TS"/>
    <property type="match status" value="1"/>
</dbReference>
<accession>A0A3Q9GM51</accession>